<keyword evidence="2" id="KW-0479">Metal-binding</keyword>
<dbReference type="Pfam" id="PF00413">
    <property type="entry name" value="Peptidase_M10"/>
    <property type="match status" value="1"/>
</dbReference>
<keyword evidence="4" id="KW-0862">Zinc</keyword>
<dbReference type="InterPro" id="IPR006026">
    <property type="entry name" value="Peptidase_Metallo"/>
</dbReference>
<dbReference type="EMBL" id="JADTFC010000017">
    <property type="protein sequence ID" value="MBG6287672.1"/>
    <property type="molecule type" value="Genomic_DNA"/>
</dbReference>
<protein>
    <submittedName>
        <fullName evidence="6">M10 family metallopeptidase</fullName>
    </submittedName>
</protein>
<name>A0ABS0KJS8_PSENT</name>
<dbReference type="Gene3D" id="3.40.390.10">
    <property type="entry name" value="Collagenase (Catalytic Domain)"/>
    <property type="match status" value="1"/>
</dbReference>
<dbReference type="SUPFAM" id="SSF51120">
    <property type="entry name" value="beta-Roll"/>
    <property type="match status" value="1"/>
</dbReference>
<dbReference type="CDD" id="cd04277">
    <property type="entry name" value="ZnMc_serralysin_like"/>
    <property type="match status" value="1"/>
</dbReference>
<evidence type="ECO:0000313" key="7">
    <source>
        <dbReference type="Proteomes" id="UP000608450"/>
    </source>
</evidence>
<evidence type="ECO:0000256" key="3">
    <source>
        <dbReference type="ARBA" id="ARBA00022801"/>
    </source>
</evidence>
<dbReference type="InterPro" id="IPR024079">
    <property type="entry name" value="MetalloPept_cat_dom_sf"/>
</dbReference>
<keyword evidence="1" id="KW-0645">Protease</keyword>
<keyword evidence="3" id="KW-0378">Hydrolase</keyword>
<evidence type="ECO:0000313" key="6">
    <source>
        <dbReference type="EMBL" id="MBG6287672.1"/>
    </source>
</evidence>
<evidence type="ECO:0000256" key="2">
    <source>
        <dbReference type="ARBA" id="ARBA00022723"/>
    </source>
</evidence>
<dbReference type="InterPro" id="IPR001818">
    <property type="entry name" value="Pept_M10_metallopeptidase"/>
</dbReference>
<dbReference type="SMART" id="SM00235">
    <property type="entry name" value="ZnMc"/>
    <property type="match status" value="1"/>
</dbReference>
<organism evidence="6 7">
    <name type="scientific">Pseudomonas nitroreducens</name>
    <dbReference type="NCBI Taxonomy" id="46680"/>
    <lineage>
        <taxon>Bacteria</taxon>
        <taxon>Pseudomonadati</taxon>
        <taxon>Pseudomonadota</taxon>
        <taxon>Gammaproteobacteria</taxon>
        <taxon>Pseudomonadales</taxon>
        <taxon>Pseudomonadaceae</taxon>
        <taxon>Pseudomonas</taxon>
    </lineage>
</organism>
<dbReference type="Gene3D" id="2.150.10.10">
    <property type="entry name" value="Serralysin-like metalloprotease, C-terminal"/>
    <property type="match status" value="1"/>
</dbReference>
<dbReference type="RefSeq" id="WP_196912541.1">
    <property type="nucleotide sequence ID" value="NZ_JADTFC010000017.1"/>
</dbReference>
<gene>
    <name evidence="6" type="ORF">I5I61_09455</name>
</gene>
<accession>A0ABS0KJS8</accession>
<dbReference type="Proteomes" id="UP000608450">
    <property type="component" value="Unassembled WGS sequence"/>
</dbReference>
<comment type="caution">
    <text evidence="6">The sequence shown here is derived from an EMBL/GenBank/DDBJ whole genome shotgun (WGS) entry which is preliminary data.</text>
</comment>
<reference evidence="6 7" key="1">
    <citation type="submission" date="2020-11" db="EMBL/GenBank/DDBJ databases">
        <title>Enhanced detection system for hospital associated transmission using whole genome sequencing surveillance.</title>
        <authorList>
            <person name="Harrison L.H."/>
            <person name="Van Tyne D."/>
            <person name="Marsh J.W."/>
            <person name="Griffith M.P."/>
            <person name="Snyder D.J."/>
            <person name="Cooper V.S."/>
            <person name="Mustapha M."/>
        </authorList>
    </citation>
    <scope>NUCLEOTIDE SEQUENCE [LARGE SCALE GENOMIC DNA]</scope>
    <source>
        <strain evidence="6 7">PSA00705</strain>
    </source>
</reference>
<sequence>MTSASQISKTGISYIDSLLCGRRWDGSVLAYSFPTQASYYGASYTGTSSETQYWAGGFSATEQSAVREIFRSISTFTNLSFVEVQETATTHADLRFGHSNSPNASASAWAYYPGNLSSSGDVWLWASYSDYSPGSSGNQTLMHEIGHVLGLKHPFISYNGFPAATSDAERYYPFTVMDYFGVGNLPGTGTPNFSPEVYSRGDIAALQEMYGANFDTHSGNTDYIVTPGGEFWYMERTPEGTLTSGTLKVASDPVFYTTLWDGGGGDGYNFNQLAQDQWVDLRPGKGSVILHDQQLQQNSTTMIANIYNAFQYHEDPRSLIETVLCGSGNDVIVGNSASNLIVGGGGYDVCVIDSVFSANKIKFGVPASSGYFSSELNGSEFSYTGQGINTYHALVAISGPEGSDEIKEVEEILFRDKRLFVECTETYFNVRVEDYSLSNEFKGDWWAHTVKTTDELMYYLV</sequence>
<feature type="domain" description="Peptidase metallopeptidase" evidence="5">
    <location>
        <begin position="20"/>
        <end position="191"/>
    </location>
</feature>
<keyword evidence="7" id="KW-1185">Reference proteome</keyword>
<proteinExistence type="predicted"/>
<dbReference type="SUPFAM" id="SSF55486">
    <property type="entry name" value="Metalloproteases ('zincins'), catalytic domain"/>
    <property type="match status" value="1"/>
</dbReference>
<dbReference type="InterPro" id="IPR034033">
    <property type="entry name" value="Serralysin-like"/>
</dbReference>
<evidence type="ECO:0000256" key="1">
    <source>
        <dbReference type="ARBA" id="ARBA00022670"/>
    </source>
</evidence>
<dbReference type="InterPro" id="IPR011049">
    <property type="entry name" value="Serralysin-like_metalloprot_C"/>
</dbReference>
<evidence type="ECO:0000256" key="4">
    <source>
        <dbReference type="ARBA" id="ARBA00022833"/>
    </source>
</evidence>
<evidence type="ECO:0000259" key="5">
    <source>
        <dbReference type="SMART" id="SM00235"/>
    </source>
</evidence>